<name>A0A5B7IB21_PORTR</name>
<feature type="region of interest" description="Disordered" evidence="1">
    <location>
        <begin position="30"/>
        <end position="54"/>
    </location>
</feature>
<comment type="caution">
    <text evidence="2">The sequence shown here is derived from an EMBL/GenBank/DDBJ whole genome shotgun (WGS) entry which is preliminary data.</text>
</comment>
<proteinExistence type="predicted"/>
<sequence length="79" mass="8665">MALIPWSCRAQGKHPSLCLKVSLPGCIPGQAGEMDEASGARGSSQGERDGPWRRMGVPERDLSCAWRGVSWGLRVQEWQ</sequence>
<dbReference type="EMBL" id="VSRR010055602">
    <property type="protein sequence ID" value="MPC80982.1"/>
    <property type="molecule type" value="Genomic_DNA"/>
</dbReference>
<accession>A0A5B7IB21</accession>
<evidence type="ECO:0000256" key="1">
    <source>
        <dbReference type="SAM" id="MobiDB-lite"/>
    </source>
</evidence>
<evidence type="ECO:0000313" key="2">
    <source>
        <dbReference type="EMBL" id="MPC80982.1"/>
    </source>
</evidence>
<protein>
    <submittedName>
        <fullName evidence="2">Uncharacterized protein</fullName>
    </submittedName>
</protein>
<organism evidence="2 3">
    <name type="scientific">Portunus trituberculatus</name>
    <name type="common">Swimming crab</name>
    <name type="synonym">Neptunus trituberculatus</name>
    <dbReference type="NCBI Taxonomy" id="210409"/>
    <lineage>
        <taxon>Eukaryota</taxon>
        <taxon>Metazoa</taxon>
        <taxon>Ecdysozoa</taxon>
        <taxon>Arthropoda</taxon>
        <taxon>Crustacea</taxon>
        <taxon>Multicrustacea</taxon>
        <taxon>Malacostraca</taxon>
        <taxon>Eumalacostraca</taxon>
        <taxon>Eucarida</taxon>
        <taxon>Decapoda</taxon>
        <taxon>Pleocyemata</taxon>
        <taxon>Brachyura</taxon>
        <taxon>Eubrachyura</taxon>
        <taxon>Portunoidea</taxon>
        <taxon>Portunidae</taxon>
        <taxon>Portuninae</taxon>
        <taxon>Portunus</taxon>
    </lineage>
</organism>
<reference evidence="2 3" key="1">
    <citation type="submission" date="2019-05" db="EMBL/GenBank/DDBJ databases">
        <title>Another draft genome of Portunus trituberculatus and its Hox gene families provides insights of decapod evolution.</title>
        <authorList>
            <person name="Jeong J.-H."/>
            <person name="Song I."/>
            <person name="Kim S."/>
            <person name="Choi T."/>
            <person name="Kim D."/>
            <person name="Ryu S."/>
            <person name="Kim W."/>
        </authorList>
    </citation>
    <scope>NUCLEOTIDE SEQUENCE [LARGE SCALE GENOMIC DNA]</scope>
    <source>
        <tissue evidence="2">Muscle</tissue>
    </source>
</reference>
<dbReference type="AlphaFoldDB" id="A0A5B7IB21"/>
<keyword evidence="3" id="KW-1185">Reference proteome</keyword>
<evidence type="ECO:0000313" key="3">
    <source>
        <dbReference type="Proteomes" id="UP000324222"/>
    </source>
</evidence>
<gene>
    <name evidence="2" type="ORF">E2C01_075582</name>
</gene>
<dbReference type="Proteomes" id="UP000324222">
    <property type="component" value="Unassembled WGS sequence"/>
</dbReference>